<keyword evidence="9" id="KW-0175">Coiled coil</keyword>
<dbReference type="InterPro" id="IPR017938">
    <property type="entry name" value="Riboflavin_synthase-like_b-brl"/>
</dbReference>
<dbReference type="GO" id="GO:0051537">
    <property type="term" value="F:2 iron, 2 sulfur cluster binding"/>
    <property type="evidence" value="ECO:0007669"/>
    <property type="project" value="UniProtKB-KW"/>
</dbReference>
<evidence type="ECO:0000313" key="13">
    <source>
        <dbReference type="Proteomes" id="UP000275663"/>
    </source>
</evidence>
<dbReference type="InterPro" id="IPR012675">
    <property type="entry name" value="Beta-grasp_dom_sf"/>
</dbReference>
<keyword evidence="3" id="KW-0288">FMN</keyword>
<dbReference type="InterPro" id="IPR011576">
    <property type="entry name" value="Pyridox_Oxase_N"/>
</dbReference>
<dbReference type="PRINTS" id="PR00409">
    <property type="entry name" value="PHDIOXRDTASE"/>
</dbReference>
<organism evidence="12 13">
    <name type="scientific">Undibacterium parvum</name>
    <dbReference type="NCBI Taxonomy" id="401471"/>
    <lineage>
        <taxon>Bacteria</taxon>
        <taxon>Pseudomonadati</taxon>
        <taxon>Pseudomonadota</taxon>
        <taxon>Betaproteobacteria</taxon>
        <taxon>Burkholderiales</taxon>
        <taxon>Oxalobacteraceae</taxon>
        <taxon>Undibacterium</taxon>
    </lineage>
</organism>
<dbReference type="PANTHER" id="PTHR30212:SF2">
    <property type="entry name" value="PROTEIN YIIM"/>
    <property type="match status" value="1"/>
</dbReference>
<keyword evidence="2" id="KW-0285">Flavoprotein</keyword>
<evidence type="ECO:0000259" key="11">
    <source>
        <dbReference type="PROSITE" id="PS51384"/>
    </source>
</evidence>
<dbReference type="CDD" id="cd06185">
    <property type="entry name" value="PDR_like"/>
    <property type="match status" value="1"/>
</dbReference>
<dbReference type="InterPro" id="IPR052353">
    <property type="entry name" value="Benzoxazolinone_Detox_Enz"/>
</dbReference>
<dbReference type="SUPFAM" id="SSF50475">
    <property type="entry name" value="FMN-binding split barrel"/>
    <property type="match status" value="1"/>
</dbReference>
<keyword evidence="6" id="KW-0560">Oxidoreductase</keyword>
<dbReference type="SUPFAM" id="SSF63380">
    <property type="entry name" value="Riboflavin synthase domain-like"/>
    <property type="match status" value="1"/>
</dbReference>
<evidence type="ECO:0000256" key="7">
    <source>
        <dbReference type="ARBA" id="ARBA00023004"/>
    </source>
</evidence>
<dbReference type="Pfam" id="PF00111">
    <property type="entry name" value="Fer2"/>
    <property type="match status" value="1"/>
</dbReference>
<dbReference type="Gene3D" id="3.10.20.30">
    <property type="match status" value="1"/>
</dbReference>
<keyword evidence="13" id="KW-1185">Reference proteome</keyword>
<evidence type="ECO:0000256" key="2">
    <source>
        <dbReference type="ARBA" id="ARBA00022630"/>
    </source>
</evidence>
<dbReference type="GO" id="GO:0046872">
    <property type="term" value="F:metal ion binding"/>
    <property type="evidence" value="ECO:0007669"/>
    <property type="project" value="UniProtKB-KW"/>
</dbReference>
<dbReference type="Gene3D" id="2.30.110.10">
    <property type="entry name" value="Electron Transport, Fmn-binding Protein, Chain A"/>
    <property type="match status" value="1"/>
</dbReference>
<protein>
    <submittedName>
        <fullName evidence="12">2Fe-2S iron-sulfur cluster binding domain-containing protein</fullName>
    </submittedName>
</protein>
<keyword evidence="7" id="KW-0408">Iron</keyword>
<dbReference type="Pfam" id="PF01243">
    <property type="entry name" value="PNPOx_N"/>
    <property type="match status" value="1"/>
</dbReference>
<dbReference type="PROSITE" id="PS00197">
    <property type="entry name" value="2FE2S_FER_1"/>
    <property type="match status" value="1"/>
</dbReference>
<dbReference type="Gene3D" id="2.40.30.10">
    <property type="entry name" value="Translation factors"/>
    <property type="match status" value="1"/>
</dbReference>
<dbReference type="InterPro" id="IPR017927">
    <property type="entry name" value="FAD-bd_FR_type"/>
</dbReference>
<dbReference type="EMBL" id="CP034464">
    <property type="protein sequence ID" value="AZP13274.1"/>
    <property type="molecule type" value="Genomic_DNA"/>
</dbReference>
<dbReference type="Pfam" id="PF22290">
    <property type="entry name" value="DmmA-like_N"/>
    <property type="match status" value="1"/>
</dbReference>
<keyword evidence="5" id="KW-0479">Metal-binding</keyword>
<accession>A0A3Q9BS41</accession>
<dbReference type="OrthoDB" id="544091at2"/>
<dbReference type="InterPro" id="IPR012349">
    <property type="entry name" value="Split_barrel_FMN-bd"/>
</dbReference>
<evidence type="ECO:0000256" key="4">
    <source>
        <dbReference type="ARBA" id="ARBA00022714"/>
    </source>
</evidence>
<dbReference type="SUPFAM" id="SSF54292">
    <property type="entry name" value="2Fe-2S ferredoxin-like"/>
    <property type="match status" value="1"/>
</dbReference>
<evidence type="ECO:0000256" key="5">
    <source>
        <dbReference type="ARBA" id="ARBA00022723"/>
    </source>
</evidence>
<dbReference type="SUPFAM" id="SSF52343">
    <property type="entry name" value="Ferredoxin reductase-like, C-terminal NADP-linked domain"/>
    <property type="match status" value="1"/>
</dbReference>
<evidence type="ECO:0000256" key="6">
    <source>
        <dbReference type="ARBA" id="ARBA00023002"/>
    </source>
</evidence>
<feature type="domain" description="2Fe-2S ferredoxin-type" evidence="10">
    <location>
        <begin position="452"/>
        <end position="537"/>
    </location>
</feature>
<evidence type="ECO:0000256" key="8">
    <source>
        <dbReference type="ARBA" id="ARBA00023014"/>
    </source>
</evidence>
<feature type="domain" description="FAD-binding FR-type" evidence="11">
    <location>
        <begin position="222"/>
        <end position="328"/>
    </location>
</feature>
<dbReference type="RefSeq" id="WP_126128650.1">
    <property type="nucleotide sequence ID" value="NZ_CP034464.1"/>
</dbReference>
<dbReference type="InterPro" id="IPR039261">
    <property type="entry name" value="FNR_nucleotide-bd"/>
</dbReference>
<evidence type="ECO:0000256" key="1">
    <source>
        <dbReference type="ARBA" id="ARBA00001917"/>
    </source>
</evidence>
<dbReference type="InterPro" id="IPR006058">
    <property type="entry name" value="2Fe2S_fd_BS"/>
</dbReference>
<dbReference type="AlphaFoldDB" id="A0A3Q9BS41"/>
<keyword evidence="4" id="KW-0001">2Fe-2S</keyword>
<evidence type="ECO:0000256" key="9">
    <source>
        <dbReference type="SAM" id="Coils"/>
    </source>
</evidence>
<gene>
    <name evidence="12" type="ORF">EJN92_15470</name>
</gene>
<dbReference type="InterPro" id="IPR001041">
    <property type="entry name" value="2Fe-2S_ferredoxin-type"/>
</dbReference>
<dbReference type="PANTHER" id="PTHR30212">
    <property type="entry name" value="PROTEIN YIIM"/>
    <property type="match status" value="1"/>
</dbReference>
<dbReference type="KEGG" id="upv:EJN92_15470"/>
<reference evidence="12 13" key="1">
    <citation type="journal article" date="2011" name="Int. J. Syst. Evol. Microbiol.">
        <title>Description of Undibacterium oligocarboniphilum sp. nov., isolated from purified water, and Undibacterium pigrum strain CCUG 49012 as the type strain of Undibacterium parvum sp. nov., and emended descriptions of the genus Undibacterium and the species Undibacterium pigrum.</title>
        <authorList>
            <person name="Eder W."/>
            <person name="Wanner G."/>
            <person name="Ludwig W."/>
            <person name="Busse H.J."/>
            <person name="Ziemke-Kageler F."/>
            <person name="Lang E."/>
        </authorList>
    </citation>
    <scope>NUCLEOTIDE SEQUENCE [LARGE SCALE GENOMIC DNA]</scope>
    <source>
        <strain evidence="12 13">DSM 23061</strain>
    </source>
</reference>
<name>A0A3Q9BS41_9BURK</name>
<dbReference type="CDD" id="cd00207">
    <property type="entry name" value="fer2"/>
    <property type="match status" value="1"/>
</dbReference>
<keyword evidence="8" id="KW-0411">Iron-sulfur</keyword>
<feature type="coiled-coil region" evidence="9">
    <location>
        <begin position="180"/>
        <end position="207"/>
    </location>
</feature>
<sequence length="537" mass="59715">MSRAFADISFTPSVKAAQSRYGSREANRGFELVEEKRDFLEQRDADFIMARDSFYQATISENGWPYVQHRGGPVGFLKALDEKTLGYADFSGNAQYLSVGNLNATSRISIILMDYPNRRRLKIWGTAKIVHEHEQPELIAQLEMGHYRARIERAVIITVEAIEWNCPQHITQRFSAQQVQEQVEQQMAAVLEQNRLLKQELAELYQQTPAASPAAKVQSLGNGPLELCITGVRQLTPRVRAFELRRPDGSALPKVEAGAHLRVPVVLADGQSATRQYSISSNPARRDIYEIAVLREADGRGGSIAVHDLFELGMRLHCDQPRNDFALHTSTAPSILIAGGIGITPIKAMAQQLKAQARTVSLHYAGRSINQMAYRDRLQRELGQNMHAYPGDQGIRLDLDNLMQEAPADALFYVCGPENLIAAVLASAKAAGIDQQRLRYERFVALHSAQDQEIRVELRRSKKVIMVKHDQSVLDAVRAAGVPAFAECEVGNCGTCTVKVLGGEPEHRDTVLSDQEKKHAMCICVSRAKSQELVLDL</sequence>
<dbReference type="PROSITE" id="PS51384">
    <property type="entry name" value="FAD_FR"/>
    <property type="match status" value="1"/>
</dbReference>
<dbReference type="Gene3D" id="3.40.50.80">
    <property type="entry name" value="Nucleotide-binding domain of ferredoxin-NADP reductase (FNR) module"/>
    <property type="match status" value="1"/>
</dbReference>
<proteinExistence type="predicted"/>
<dbReference type="GO" id="GO:0016491">
    <property type="term" value="F:oxidoreductase activity"/>
    <property type="evidence" value="ECO:0007669"/>
    <property type="project" value="UniProtKB-KW"/>
</dbReference>
<dbReference type="InterPro" id="IPR036010">
    <property type="entry name" value="2Fe-2S_ferredoxin-like_sf"/>
</dbReference>
<dbReference type="InterPro" id="IPR054582">
    <property type="entry name" value="DmmA-like_N"/>
</dbReference>
<dbReference type="PROSITE" id="PS51085">
    <property type="entry name" value="2FE2S_FER_2"/>
    <property type="match status" value="1"/>
</dbReference>
<evidence type="ECO:0000256" key="3">
    <source>
        <dbReference type="ARBA" id="ARBA00022643"/>
    </source>
</evidence>
<evidence type="ECO:0000259" key="10">
    <source>
        <dbReference type="PROSITE" id="PS51085"/>
    </source>
</evidence>
<dbReference type="Proteomes" id="UP000275663">
    <property type="component" value="Chromosome"/>
</dbReference>
<evidence type="ECO:0000313" key="12">
    <source>
        <dbReference type="EMBL" id="AZP13274.1"/>
    </source>
</evidence>
<comment type="cofactor">
    <cofactor evidence="1">
        <name>FMN</name>
        <dbReference type="ChEBI" id="CHEBI:58210"/>
    </cofactor>
</comment>